<keyword evidence="5" id="KW-1185">Reference proteome</keyword>
<comment type="similarity">
    <text evidence="1">Belongs to the bacterial solute-binding protein 1 family.</text>
</comment>
<evidence type="ECO:0000313" key="5">
    <source>
        <dbReference type="Proteomes" id="UP001501729"/>
    </source>
</evidence>
<dbReference type="Proteomes" id="UP001501729">
    <property type="component" value="Unassembled WGS sequence"/>
</dbReference>
<proteinExistence type="inferred from homology"/>
<organism evidence="4 5">
    <name type="scientific">Haladaptatus pallidirubidus</name>
    <dbReference type="NCBI Taxonomy" id="1008152"/>
    <lineage>
        <taxon>Archaea</taxon>
        <taxon>Methanobacteriati</taxon>
        <taxon>Methanobacteriota</taxon>
        <taxon>Stenosarchaea group</taxon>
        <taxon>Halobacteria</taxon>
        <taxon>Halobacteriales</taxon>
        <taxon>Haladaptataceae</taxon>
        <taxon>Haladaptatus</taxon>
    </lineage>
</organism>
<accession>A0AAV3UPA5</accession>
<keyword evidence="3" id="KW-0732">Signal</keyword>
<gene>
    <name evidence="4" type="ORF">GCM10025751_48000</name>
</gene>
<evidence type="ECO:0000256" key="1">
    <source>
        <dbReference type="ARBA" id="ARBA00008520"/>
    </source>
</evidence>
<evidence type="ECO:0000256" key="2">
    <source>
        <dbReference type="ARBA" id="ARBA00022448"/>
    </source>
</evidence>
<sequence length="355" mass="39555">MLTTQGDSFDLVFMDDPWFPQLAQHLEPIQQWLPEDIPKDKYIQTTLDIATWPAPKGPVVPSAQGMEEKLRGLVVVGNTQLFAYNAKYYKRVGEREPKTWDDVYRAGKKISEQIDGVNGYIIRGKRGNPINANFFGLGNSRVGDMFDKNWRYQWDGSKGVDTLDFYVNNLKSISPEGVSSFDSDRVLSSLSDGSAAQAPAWPSAASLLLDPEKAEEAKNIKFTPIPKGMRQAPQQGNWIAGINKYISDDKKKAVGKVIRSAVSKEAQAKYVGLGGVPFRHDTFKNNMDAQPWFNALYTSLQNAKWRPRTPLWNRIAVTQGKNLNSALTGDVSPKKALTSINDGVESILNDAGYYE</sequence>
<dbReference type="AlphaFoldDB" id="A0AAV3UPA5"/>
<dbReference type="PANTHER" id="PTHR43649">
    <property type="entry name" value="ARABINOSE-BINDING PROTEIN-RELATED"/>
    <property type="match status" value="1"/>
</dbReference>
<evidence type="ECO:0000313" key="4">
    <source>
        <dbReference type="EMBL" id="GAA5061562.1"/>
    </source>
</evidence>
<dbReference type="InterPro" id="IPR050490">
    <property type="entry name" value="Bact_solute-bd_prot1"/>
</dbReference>
<dbReference type="SUPFAM" id="SSF53850">
    <property type="entry name" value="Periplasmic binding protein-like II"/>
    <property type="match status" value="1"/>
</dbReference>
<dbReference type="Gene3D" id="3.40.190.10">
    <property type="entry name" value="Periplasmic binding protein-like II"/>
    <property type="match status" value="2"/>
</dbReference>
<reference evidence="4 5" key="1">
    <citation type="journal article" date="2019" name="Int. J. Syst. Evol. Microbiol.">
        <title>The Global Catalogue of Microorganisms (GCM) 10K type strain sequencing project: providing services to taxonomists for standard genome sequencing and annotation.</title>
        <authorList>
            <consortium name="The Broad Institute Genomics Platform"/>
            <consortium name="The Broad Institute Genome Sequencing Center for Infectious Disease"/>
            <person name="Wu L."/>
            <person name="Ma J."/>
        </authorList>
    </citation>
    <scope>NUCLEOTIDE SEQUENCE [LARGE SCALE GENOMIC DNA]</scope>
    <source>
        <strain evidence="4 5">JCM 17504</strain>
    </source>
</reference>
<dbReference type="InterPro" id="IPR006059">
    <property type="entry name" value="SBP"/>
</dbReference>
<dbReference type="EMBL" id="BAABKX010000019">
    <property type="protein sequence ID" value="GAA5061562.1"/>
    <property type="molecule type" value="Genomic_DNA"/>
</dbReference>
<keyword evidence="2" id="KW-0813">Transport</keyword>
<dbReference type="PANTHER" id="PTHR43649:SF34">
    <property type="entry name" value="ABC TRANSPORTER PERIPLASMIC-BINDING PROTEIN YCJN-RELATED"/>
    <property type="match status" value="1"/>
</dbReference>
<dbReference type="Pfam" id="PF01547">
    <property type="entry name" value="SBP_bac_1"/>
    <property type="match status" value="1"/>
</dbReference>
<evidence type="ECO:0000256" key="3">
    <source>
        <dbReference type="ARBA" id="ARBA00022729"/>
    </source>
</evidence>
<protein>
    <submittedName>
        <fullName evidence="4">ABC transporter substrate-binding protein</fullName>
    </submittedName>
</protein>
<name>A0AAV3UPA5_9EURY</name>
<comment type="caution">
    <text evidence="4">The sequence shown here is derived from an EMBL/GenBank/DDBJ whole genome shotgun (WGS) entry which is preliminary data.</text>
</comment>